<dbReference type="RefSeq" id="WP_004439629.1">
    <property type="nucleotide sequence ID" value="NZ_JH414756.1"/>
</dbReference>
<proteinExistence type="predicted"/>
<dbReference type="InterPro" id="IPR030910">
    <property type="entry name" value="SLAP_dom"/>
</dbReference>
<dbReference type="InterPro" id="IPR030911">
    <property type="entry name" value="Sec_acc_SLAP"/>
</dbReference>
<keyword evidence="2" id="KW-1185">Reference proteome</keyword>
<dbReference type="HOGENOM" id="CLU_078151_0_0_9"/>
<evidence type="ECO:0000313" key="1">
    <source>
        <dbReference type="EMBL" id="EHL77375.1"/>
    </source>
</evidence>
<gene>
    <name evidence="1" type="ORF">HMPREF1015_02062</name>
</gene>
<dbReference type="Proteomes" id="UP000011747">
    <property type="component" value="Unassembled WGS sequence"/>
</dbReference>
<evidence type="ECO:0000313" key="2">
    <source>
        <dbReference type="Proteomes" id="UP000011747"/>
    </source>
</evidence>
<name>G9QM04_9BACI</name>
<dbReference type="PATRIC" id="fig|665952.3.peg.2103"/>
<evidence type="ECO:0008006" key="3">
    <source>
        <dbReference type="Google" id="ProtNLM"/>
    </source>
</evidence>
<sequence>MFPLFRKKKKEDIQLEGLTNTIDSAELVDSPQQGDQDSEVKTELSIHPLWNVSKEQYYVFRFLNNELPTLKPNQLSLSGIQWEETPEGLSVTAFIRNSLKKPIQLEEVPLILLDENREVVAKHTFNLHDAGEIPAESSRPWTFVFPKESLLKDHLQKEGWTLAFDLSTKQHQLDLEPSWEQSLPDEEKKKLQQLVSQLEPPKKNELNFMGLEAKMLQSGDLAVTLLIRNGYEKAIQIQQLPLRIIDANDAIAAEGQFNIGQLEIKPNTTKPWTFIFPKNNIKKSAPDLSSWKAVVIQKQD</sequence>
<reference evidence="1 2" key="1">
    <citation type="submission" date="2011-09" db="EMBL/GenBank/DDBJ databases">
        <title>The Genome Sequence of Bacillus smithii 7_3_47FAA.</title>
        <authorList>
            <consortium name="The Broad Institute Genome Sequencing Platform"/>
            <person name="Earl A."/>
            <person name="Ward D."/>
            <person name="Feldgarden M."/>
            <person name="Gevers D."/>
            <person name="Daigneault M."/>
            <person name="Strauss J."/>
            <person name="Allen-Vercoe E."/>
            <person name="Young S.K."/>
            <person name="Zeng Q."/>
            <person name="Gargeya S."/>
            <person name="Fitzgerald M."/>
            <person name="Haas B."/>
            <person name="Abouelleil A."/>
            <person name="Alvarado L."/>
            <person name="Arachchi H.M."/>
            <person name="Berlin A."/>
            <person name="Brown A."/>
            <person name="Chapman S.B."/>
            <person name="Chen Z."/>
            <person name="Dunbar C."/>
            <person name="Freedman E."/>
            <person name="Gearin G."/>
            <person name="Goldberg J."/>
            <person name="Griggs A."/>
            <person name="Gujja S."/>
            <person name="Heiman D."/>
            <person name="Howarth C."/>
            <person name="Larson L."/>
            <person name="Lui A."/>
            <person name="MacDonald P.J.P."/>
            <person name="Montmayeur A."/>
            <person name="Murphy C."/>
            <person name="Neiman D."/>
            <person name="Pearson M."/>
            <person name="Priest M."/>
            <person name="Roberts A."/>
            <person name="Saif S."/>
            <person name="Shea T."/>
            <person name="Shenoy N."/>
            <person name="Sisk P."/>
            <person name="Stolte C."/>
            <person name="Sykes S."/>
            <person name="Wortman J."/>
            <person name="Nusbaum C."/>
            <person name="Birren B."/>
        </authorList>
    </citation>
    <scope>NUCLEOTIDE SEQUENCE [LARGE SCALE GENOMIC DNA]</scope>
    <source>
        <strain evidence="1 2">7_3_47FAA</strain>
    </source>
</reference>
<organism evidence="1 2">
    <name type="scientific">Bacillus smithii 7_3_47FAA</name>
    <dbReference type="NCBI Taxonomy" id="665952"/>
    <lineage>
        <taxon>Bacteria</taxon>
        <taxon>Bacillati</taxon>
        <taxon>Bacillota</taxon>
        <taxon>Bacilli</taxon>
        <taxon>Bacillales</taxon>
        <taxon>Bacillaceae</taxon>
        <taxon>Bacillus</taxon>
    </lineage>
</organism>
<protein>
    <recommendedName>
        <fullName evidence="3">Accessory Sec system S-layer assembly protein</fullName>
    </recommendedName>
</protein>
<dbReference type="AlphaFoldDB" id="G9QM04"/>
<dbReference type="NCBIfam" id="TIGR04399">
    <property type="entry name" value="acc_Sec_SLAP"/>
    <property type="match status" value="1"/>
</dbReference>
<accession>G9QM04</accession>
<dbReference type="NCBIfam" id="TIGR04398">
    <property type="entry name" value="SLAP_DUP"/>
    <property type="match status" value="2"/>
</dbReference>
<dbReference type="EMBL" id="ACWF01000111">
    <property type="protein sequence ID" value="EHL77375.1"/>
    <property type="molecule type" value="Genomic_DNA"/>
</dbReference>
<comment type="caution">
    <text evidence="1">The sequence shown here is derived from an EMBL/GenBank/DDBJ whole genome shotgun (WGS) entry which is preliminary data.</text>
</comment>